<accession>A0A251SVP5</accession>
<name>A0A251SVP5_HELAN</name>
<gene>
    <name evidence="2" type="ORF">HannXRQ_Chr13g0418561</name>
    <name evidence="1" type="ORF">HanXRQr2_Chr13g0607881</name>
</gene>
<evidence type="ECO:0000313" key="3">
    <source>
        <dbReference type="Proteomes" id="UP000215914"/>
    </source>
</evidence>
<keyword evidence="3" id="KW-1185">Reference proteome</keyword>
<dbReference type="EMBL" id="CM007902">
    <property type="protein sequence ID" value="OTG02937.1"/>
    <property type="molecule type" value="Genomic_DNA"/>
</dbReference>
<reference evidence="2" key="2">
    <citation type="submission" date="2017-02" db="EMBL/GenBank/DDBJ databases">
        <title>Sunflower complete genome.</title>
        <authorList>
            <person name="Langlade N."/>
            <person name="Munos S."/>
        </authorList>
    </citation>
    <scope>NUCLEOTIDE SEQUENCE [LARGE SCALE GENOMIC DNA]</scope>
    <source>
        <tissue evidence="2">Leaves</tissue>
    </source>
</reference>
<reference evidence="1" key="3">
    <citation type="submission" date="2020-06" db="EMBL/GenBank/DDBJ databases">
        <title>Helianthus annuus Genome sequencing and assembly Release 2.</title>
        <authorList>
            <person name="Gouzy J."/>
            <person name="Langlade N."/>
            <person name="Munos S."/>
        </authorList>
    </citation>
    <scope>NUCLEOTIDE SEQUENCE</scope>
    <source>
        <tissue evidence="1">Leaves</tissue>
    </source>
</reference>
<reference evidence="1 3" key="1">
    <citation type="journal article" date="2017" name="Nature">
        <title>The sunflower genome provides insights into oil metabolism, flowering and Asterid evolution.</title>
        <authorList>
            <person name="Badouin H."/>
            <person name="Gouzy J."/>
            <person name="Grassa C.J."/>
            <person name="Murat F."/>
            <person name="Staton S.E."/>
            <person name="Cottret L."/>
            <person name="Lelandais-Briere C."/>
            <person name="Owens G.L."/>
            <person name="Carrere S."/>
            <person name="Mayjonade B."/>
            <person name="Legrand L."/>
            <person name="Gill N."/>
            <person name="Kane N.C."/>
            <person name="Bowers J.E."/>
            <person name="Hubner S."/>
            <person name="Bellec A."/>
            <person name="Berard A."/>
            <person name="Berges H."/>
            <person name="Blanchet N."/>
            <person name="Boniface M.C."/>
            <person name="Brunel D."/>
            <person name="Catrice O."/>
            <person name="Chaidir N."/>
            <person name="Claudel C."/>
            <person name="Donnadieu C."/>
            <person name="Faraut T."/>
            <person name="Fievet G."/>
            <person name="Helmstetter N."/>
            <person name="King M."/>
            <person name="Knapp S.J."/>
            <person name="Lai Z."/>
            <person name="Le Paslier M.C."/>
            <person name="Lippi Y."/>
            <person name="Lorenzon L."/>
            <person name="Mandel J.R."/>
            <person name="Marage G."/>
            <person name="Marchand G."/>
            <person name="Marquand E."/>
            <person name="Bret-Mestries E."/>
            <person name="Morien E."/>
            <person name="Nambeesan S."/>
            <person name="Nguyen T."/>
            <person name="Pegot-Espagnet P."/>
            <person name="Pouilly N."/>
            <person name="Raftis F."/>
            <person name="Sallet E."/>
            <person name="Schiex T."/>
            <person name="Thomas J."/>
            <person name="Vandecasteele C."/>
            <person name="Vares D."/>
            <person name="Vear F."/>
            <person name="Vautrin S."/>
            <person name="Crespi M."/>
            <person name="Mangin B."/>
            <person name="Burke J.M."/>
            <person name="Salse J."/>
            <person name="Munos S."/>
            <person name="Vincourt P."/>
            <person name="Rieseberg L.H."/>
            <person name="Langlade N.B."/>
        </authorList>
    </citation>
    <scope>NUCLEOTIDE SEQUENCE [LARGE SCALE GENOMIC DNA]</scope>
    <source>
        <strain evidence="3">cv. SF193</strain>
        <tissue evidence="1">Leaves</tissue>
    </source>
</reference>
<dbReference type="InParanoid" id="A0A251SVP5"/>
<proteinExistence type="predicted"/>
<organism evidence="2 3">
    <name type="scientific">Helianthus annuus</name>
    <name type="common">Common sunflower</name>
    <dbReference type="NCBI Taxonomy" id="4232"/>
    <lineage>
        <taxon>Eukaryota</taxon>
        <taxon>Viridiplantae</taxon>
        <taxon>Streptophyta</taxon>
        <taxon>Embryophyta</taxon>
        <taxon>Tracheophyta</taxon>
        <taxon>Spermatophyta</taxon>
        <taxon>Magnoliopsida</taxon>
        <taxon>eudicotyledons</taxon>
        <taxon>Gunneridae</taxon>
        <taxon>Pentapetalae</taxon>
        <taxon>asterids</taxon>
        <taxon>campanulids</taxon>
        <taxon>Asterales</taxon>
        <taxon>Asteraceae</taxon>
        <taxon>Asteroideae</taxon>
        <taxon>Heliantheae alliance</taxon>
        <taxon>Heliantheae</taxon>
        <taxon>Helianthus</taxon>
    </lineage>
</organism>
<sequence length="116" mass="13201">MLFLSRALTPERPSRSNCFRALPVTANFYLFLSERNKKYAQLLALHLQQYICSLEGSLYFRRGRGSDNRRTIQARKVLCCFRPVGHLDGSSNIDCCVSIGTGEEQKKLDVLSNEVL</sequence>
<evidence type="ECO:0000313" key="2">
    <source>
        <dbReference type="EMBL" id="OTG02937.1"/>
    </source>
</evidence>
<dbReference type="Gramene" id="mRNA:HanXRQr2_Chr13g0607881">
    <property type="protein sequence ID" value="mRNA:HanXRQr2_Chr13g0607881"/>
    <property type="gene ID" value="HanXRQr2_Chr13g0607881"/>
</dbReference>
<dbReference type="Proteomes" id="UP000215914">
    <property type="component" value="Chromosome 13"/>
</dbReference>
<protein>
    <submittedName>
        <fullName evidence="2">Uncharacterized protein</fullName>
    </submittedName>
</protein>
<dbReference type="AlphaFoldDB" id="A0A251SVP5"/>
<evidence type="ECO:0000313" key="1">
    <source>
        <dbReference type="EMBL" id="KAF5775066.1"/>
    </source>
</evidence>
<dbReference type="EMBL" id="MNCJ02000328">
    <property type="protein sequence ID" value="KAF5775066.1"/>
    <property type="molecule type" value="Genomic_DNA"/>
</dbReference>